<evidence type="ECO:0000256" key="5">
    <source>
        <dbReference type="ARBA" id="ARBA00022692"/>
    </source>
</evidence>
<reference evidence="19" key="2">
    <citation type="submission" date="2021-04" db="EMBL/GenBank/DDBJ databases">
        <authorList>
            <person name="Podell S."/>
        </authorList>
    </citation>
    <scope>NUCLEOTIDE SEQUENCE</scope>
    <source>
        <strain evidence="19">Hildebrandi</strain>
    </source>
</reference>
<evidence type="ECO:0000256" key="3">
    <source>
        <dbReference type="ARBA" id="ARBA00011738"/>
    </source>
</evidence>
<dbReference type="PANTHER" id="PTHR48020:SF12">
    <property type="entry name" value="PROTON MYO-INOSITOL COTRANSPORTER"/>
    <property type="match status" value="1"/>
</dbReference>
<name>A0A9K3KHE7_9STRA</name>
<dbReference type="InterPro" id="IPR003663">
    <property type="entry name" value="Sugar/inositol_transpt"/>
</dbReference>
<evidence type="ECO:0000256" key="14">
    <source>
        <dbReference type="ARBA" id="ARBA00044780"/>
    </source>
</evidence>
<feature type="transmembrane region" description="Helical" evidence="17">
    <location>
        <begin position="70"/>
        <end position="91"/>
    </location>
</feature>
<evidence type="ECO:0000256" key="7">
    <source>
        <dbReference type="ARBA" id="ARBA00023136"/>
    </source>
</evidence>
<feature type="transmembrane region" description="Helical" evidence="17">
    <location>
        <begin position="410"/>
        <end position="434"/>
    </location>
</feature>
<feature type="transmembrane region" description="Helical" evidence="17">
    <location>
        <begin position="197"/>
        <end position="224"/>
    </location>
</feature>
<keyword evidence="6 17" id="KW-1133">Transmembrane helix</keyword>
<feature type="transmembrane region" description="Helical" evidence="17">
    <location>
        <begin position="161"/>
        <end position="185"/>
    </location>
</feature>
<evidence type="ECO:0000313" key="20">
    <source>
        <dbReference type="Proteomes" id="UP000693970"/>
    </source>
</evidence>
<feature type="transmembrane region" description="Helical" evidence="17">
    <location>
        <begin position="383"/>
        <end position="404"/>
    </location>
</feature>
<feature type="transmembrane region" description="Helical" evidence="17">
    <location>
        <begin position="230"/>
        <end position="249"/>
    </location>
</feature>
<feature type="transmembrane region" description="Helical" evidence="17">
    <location>
        <begin position="318"/>
        <end position="340"/>
    </location>
</feature>
<feature type="domain" description="Major facilitator superfamily (MFS) profile" evidence="18">
    <location>
        <begin position="73"/>
        <end position="500"/>
    </location>
</feature>
<evidence type="ECO:0000256" key="10">
    <source>
        <dbReference type="ARBA" id="ARBA00044656"/>
    </source>
</evidence>
<dbReference type="Proteomes" id="UP000693970">
    <property type="component" value="Unassembled WGS sequence"/>
</dbReference>
<evidence type="ECO:0000256" key="4">
    <source>
        <dbReference type="ARBA" id="ARBA00022448"/>
    </source>
</evidence>
<keyword evidence="20" id="KW-1185">Reference proteome</keyword>
<comment type="similarity">
    <text evidence="2 15">Belongs to the major facilitator superfamily. Sugar transporter (TC 2.A.1.1) family.</text>
</comment>
<dbReference type="PROSITE" id="PS00217">
    <property type="entry name" value="SUGAR_TRANSPORT_2"/>
    <property type="match status" value="1"/>
</dbReference>
<evidence type="ECO:0000256" key="1">
    <source>
        <dbReference type="ARBA" id="ARBA00004141"/>
    </source>
</evidence>
<evidence type="ECO:0000256" key="15">
    <source>
        <dbReference type="RuleBase" id="RU003346"/>
    </source>
</evidence>
<gene>
    <name evidence="19" type="ORF">IV203_021810</name>
</gene>
<dbReference type="GO" id="GO:0016020">
    <property type="term" value="C:membrane"/>
    <property type="evidence" value="ECO:0007669"/>
    <property type="project" value="UniProtKB-SubCell"/>
</dbReference>
<evidence type="ECO:0000256" key="11">
    <source>
        <dbReference type="ARBA" id="ARBA00044662"/>
    </source>
</evidence>
<feature type="transmembrane region" description="Helical" evidence="17">
    <location>
        <begin position="111"/>
        <end position="130"/>
    </location>
</feature>
<dbReference type="GO" id="GO:0022857">
    <property type="term" value="F:transmembrane transporter activity"/>
    <property type="evidence" value="ECO:0007669"/>
    <property type="project" value="InterPro"/>
</dbReference>
<comment type="catalytic activity">
    <reaction evidence="12">
        <text>D-glucosamine(out) = D-glucosamine(in)</text>
        <dbReference type="Rhea" id="RHEA:78423"/>
        <dbReference type="ChEBI" id="CHEBI:58723"/>
    </reaction>
    <physiologicalReaction direction="left-to-right" evidence="12">
        <dbReference type="Rhea" id="RHEA:78424"/>
    </physiologicalReaction>
</comment>
<dbReference type="InterPro" id="IPR050814">
    <property type="entry name" value="Myo-inositol_Transporter"/>
</dbReference>
<feature type="transmembrane region" description="Helical" evidence="17">
    <location>
        <begin position="139"/>
        <end position="155"/>
    </location>
</feature>
<protein>
    <recommendedName>
        <fullName evidence="14">Hexose transporter 1</fullName>
    </recommendedName>
</protein>
<evidence type="ECO:0000256" key="16">
    <source>
        <dbReference type="SAM" id="MobiDB-lite"/>
    </source>
</evidence>
<dbReference type="InterPro" id="IPR005828">
    <property type="entry name" value="MFS_sugar_transport-like"/>
</dbReference>
<evidence type="ECO:0000313" key="19">
    <source>
        <dbReference type="EMBL" id="KAG7343802.1"/>
    </source>
</evidence>
<evidence type="ECO:0000256" key="9">
    <source>
        <dbReference type="ARBA" id="ARBA00044648"/>
    </source>
</evidence>
<dbReference type="PROSITE" id="PS50850">
    <property type="entry name" value="MFS"/>
    <property type="match status" value="1"/>
</dbReference>
<keyword evidence="5 17" id="KW-0812">Transmembrane</keyword>
<evidence type="ECO:0000256" key="17">
    <source>
        <dbReference type="SAM" id="Phobius"/>
    </source>
</evidence>
<keyword evidence="4 15" id="KW-0813">Transport</keyword>
<evidence type="ECO:0000256" key="12">
    <source>
        <dbReference type="ARBA" id="ARBA00044668"/>
    </source>
</evidence>
<comment type="catalytic activity">
    <reaction evidence="11">
        <text>D-mannose(out) = D-mannose(in)</text>
        <dbReference type="Rhea" id="RHEA:78391"/>
        <dbReference type="ChEBI" id="CHEBI:4208"/>
    </reaction>
    <physiologicalReaction direction="left-to-right" evidence="11">
        <dbReference type="Rhea" id="RHEA:78392"/>
    </physiologicalReaction>
</comment>
<evidence type="ECO:0000256" key="8">
    <source>
        <dbReference type="ARBA" id="ARBA00044637"/>
    </source>
</evidence>
<accession>A0A9K3KHE7</accession>
<evidence type="ECO:0000256" key="2">
    <source>
        <dbReference type="ARBA" id="ARBA00010992"/>
    </source>
</evidence>
<dbReference type="EMBL" id="JAGRRH010000023">
    <property type="protein sequence ID" value="KAG7343802.1"/>
    <property type="molecule type" value="Genomic_DNA"/>
</dbReference>
<dbReference type="AlphaFoldDB" id="A0A9K3KHE7"/>
<reference evidence="19" key="1">
    <citation type="journal article" date="2021" name="Sci. Rep.">
        <title>Diploid genomic architecture of Nitzschia inconspicua, an elite biomass production diatom.</title>
        <authorList>
            <person name="Oliver A."/>
            <person name="Podell S."/>
            <person name="Pinowska A."/>
            <person name="Traller J.C."/>
            <person name="Smith S.R."/>
            <person name="McClure R."/>
            <person name="Beliaev A."/>
            <person name="Bohutskyi P."/>
            <person name="Hill E.A."/>
            <person name="Rabines A."/>
            <person name="Zheng H."/>
            <person name="Allen L.Z."/>
            <person name="Kuo A."/>
            <person name="Grigoriev I.V."/>
            <person name="Allen A.E."/>
            <person name="Hazlebeck D."/>
            <person name="Allen E.E."/>
        </authorList>
    </citation>
    <scope>NUCLEOTIDE SEQUENCE</scope>
    <source>
        <strain evidence="19">Hildebrandi</strain>
    </source>
</reference>
<comment type="subcellular location">
    <subcellularLocation>
        <location evidence="1">Membrane</location>
        <topology evidence="1">Multi-pass membrane protein</topology>
    </subcellularLocation>
</comment>
<dbReference type="Pfam" id="PF00083">
    <property type="entry name" value="Sugar_tr"/>
    <property type="match status" value="1"/>
</dbReference>
<comment type="caution">
    <text evidence="19">The sequence shown here is derived from an EMBL/GenBank/DDBJ whole genome shotgun (WGS) entry which is preliminary data.</text>
</comment>
<comment type="catalytic activity">
    <reaction evidence="9">
        <text>D-glucose(out) = D-glucose(in)</text>
        <dbReference type="Rhea" id="RHEA:60376"/>
        <dbReference type="ChEBI" id="CHEBI:4167"/>
    </reaction>
    <physiologicalReaction direction="left-to-right" evidence="9">
        <dbReference type="Rhea" id="RHEA:60377"/>
    </physiologicalReaction>
</comment>
<evidence type="ECO:0000256" key="13">
    <source>
        <dbReference type="ARBA" id="ARBA00044710"/>
    </source>
</evidence>
<dbReference type="OrthoDB" id="6339427at2759"/>
<feature type="region of interest" description="Disordered" evidence="16">
    <location>
        <begin position="39"/>
        <end position="60"/>
    </location>
</feature>
<keyword evidence="7 17" id="KW-0472">Membrane</keyword>
<feature type="transmembrane region" description="Helical" evidence="17">
    <location>
        <begin position="477"/>
        <end position="496"/>
    </location>
</feature>
<sequence length="571" mass="62277">MTSISKNSSLNNCRYEQVTHSSQKVTVVADSLDASSHEDRELHTDQYASHDTLSKTSSTRTRSVSSSHKILYCAVTSSLSGLIFGFDTVVISGAEQQIQSQWSLSDGMHGLVISMAIWGTVIGSIIGAWPTEMLGRTKTLFLIGVLYVISAIWSAEAGNEYQFMVARAVGGLGVGISTVTSPLYNSEISPPQWRGRLAGLFQFQICVGILIAYCSNAVIMALIGESRPEIAWRWMMGVAAVPASVYTFLSCGLPESPRWLITHRQDHDAALSVLQNVQPDASVEELQATVHAIQREVDQDNDTASHDQFWSRRLARPIFLAITIGLFNQLSGINAILYFAPRVFEMAGLGAKNALMQSIGIGITNLVFTFLGLSLIDRLGRRTLLIIGTIGYIVTLLTCVFGFWARIYSIVPWALFGFIGAHAIGQGSVIFVYLAEIFPTKYRSKGQGLGSFSHWINAALISTFFPEVVDSTSPQFTFFLFAIFMMVALVWVVCCVPETKGVPLEEIGKVLGFDVDGDGGNTPMLSENSKLALASKYTHALIMDDEADDSDDDVFVDEQIEMGKMHAGGAP</sequence>
<comment type="catalytic activity">
    <reaction evidence="13">
        <text>D-fructose(out) = D-fructose(in)</text>
        <dbReference type="Rhea" id="RHEA:60372"/>
        <dbReference type="ChEBI" id="CHEBI:37721"/>
    </reaction>
    <physiologicalReaction direction="left-to-right" evidence="13">
        <dbReference type="Rhea" id="RHEA:60373"/>
    </physiologicalReaction>
</comment>
<feature type="transmembrane region" description="Helical" evidence="17">
    <location>
        <begin position="446"/>
        <end position="465"/>
    </location>
</feature>
<dbReference type="PANTHER" id="PTHR48020">
    <property type="entry name" value="PROTON MYO-INOSITOL COTRANSPORTER"/>
    <property type="match status" value="1"/>
</dbReference>
<evidence type="ECO:0000259" key="18">
    <source>
        <dbReference type="PROSITE" id="PS50850"/>
    </source>
</evidence>
<dbReference type="InterPro" id="IPR005829">
    <property type="entry name" value="Sugar_transporter_CS"/>
</dbReference>
<evidence type="ECO:0000256" key="6">
    <source>
        <dbReference type="ARBA" id="ARBA00022989"/>
    </source>
</evidence>
<organism evidence="19 20">
    <name type="scientific">Nitzschia inconspicua</name>
    <dbReference type="NCBI Taxonomy" id="303405"/>
    <lineage>
        <taxon>Eukaryota</taxon>
        <taxon>Sar</taxon>
        <taxon>Stramenopiles</taxon>
        <taxon>Ochrophyta</taxon>
        <taxon>Bacillariophyta</taxon>
        <taxon>Bacillariophyceae</taxon>
        <taxon>Bacillariophycidae</taxon>
        <taxon>Bacillariales</taxon>
        <taxon>Bacillariaceae</taxon>
        <taxon>Nitzschia</taxon>
    </lineage>
</organism>
<dbReference type="InterPro" id="IPR020846">
    <property type="entry name" value="MFS_dom"/>
</dbReference>
<feature type="transmembrane region" description="Helical" evidence="17">
    <location>
        <begin position="355"/>
        <end position="376"/>
    </location>
</feature>
<comment type="catalytic activity">
    <reaction evidence="10">
        <text>D-xylose(out) = D-xylose(in)</text>
        <dbReference type="Rhea" id="RHEA:78427"/>
        <dbReference type="ChEBI" id="CHEBI:53455"/>
    </reaction>
    <physiologicalReaction direction="left-to-right" evidence="10">
        <dbReference type="Rhea" id="RHEA:78428"/>
    </physiologicalReaction>
</comment>
<comment type="subunit">
    <text evidence="3">Homodimer.</text>
</comment>
<dbReference type="NCBIfam" id="TIGR00879">
    <property type="entry name" value="SP"/>
    <property type="match status" value="1"/>
</dbReference>
<comment type="catalytic activity">
    <reaction evidence="8">
        <text>D-galactose(in) = D-galactose(out)</text>
        <dbReference type="Rhea" id="RHEA:34915"/>
        <dbReference type="ChEBI" id="CHEBI:4139"/>
    </reaction>
    <physiologicalReaction direction="right-to-left" evidence="8">
        <dbReference type="Rhea" id="RHEA:34917"/>
    </physiologicalReaction>
</comment>
<proteinExistence type="inferred from homology"/>